<dbReference type="Pfam" id="PF01103">
    <property type="entry name" value="Omp85"/>
    <property type="match status" value="1"/>
</dbReference>
<evidence type="ECO:0000256" key="1">
    <source>
        <dbReference type="ARBA" id="ARBA00004370"/>
    </source>
</evidence>
<dbReference type="PANTHER" id="PTHR12815:SF18">
    <property type="entry name" value="SORTING AND ASSEMBLY MACHINERY COMPONENT 50 HOMOLOG"/>
    <property type="match status" value="1"/>
</dbReference>
<feature type="signal peptide" evidence="6">
    <location>
        <begin position="1"/>
        <end position="22"/>
    </location>
</feature>
<feature type="chain" id="PRO_5007566155" description="POTRA domain-containing protein" evidence="6">
    <location>
        <begin position="23"/>
        <end position="1220"/>
    </location>
</feature>
<feature type="region of interest" description="Disordered" evidence="5">
    <location>
        <begin position="34"/>
        <end position="135"/>
    </location>
</feature>
<keyword evidence="6" id="KW-0732">Signal</keyword>
<dbReference type="PANTHER" id="PTHR12815">
    <property type="entry name" value="SORTING AND ASSEMBLY MACHINERY SAMM50 PROTEIN FAMILY MEMBER"/>
    <property type="match status" value="1"/>
</dbReference>
<dbReference type="Gene3D" id="2.40.160.50">
    <property type="entry name" value="membrane protein fhac: a member of the omp85/tpsb transporter family"/>
    <property type="match status" value="1"/>
</dbReference>
<evidence type="ECO:0000313" key="8">
    <source>
        <dbReference type="EMBL" id="KYF57839.1"/>
    </source>
</evidence>
<gene>
    <name evidence="8" type="ORF">BE08_00690</name>
</gene>
<sequence length="1220" mass="131393">MSRFRSPLIPFLLGLLPFGATAIDARAAQAPAGRAQASQVRANPGPNQVGVNPGPNQVGVNPGPNPGRANPGNPGPNQVGVNPGPNPGRANPGAGPNQVGVNPGDPDLNQVEVNPGDPDPGQAPANPGPNQVGVNQVEARPAPAGAASTEATDVPSLQPPLALGGLVGKPIVRIDVVAQGDRWHTVAPVTSVELGEPLSSDAARRAMRELLASGNFARASAEASLLPDGAALRIVVVPRRRIATVQITGGALDRQDTLRAAGVAEGGEITAAALAEIDPRIRAFYAQHGYPAAAVAVRAVDTDDPTQIVLALNVDPGAPRLVSQRVFVVAPRADRELGPLKERYPLGVGARVDEPALVEADREMAELLRRSGFHYAQVSHRVLAVGPNSYLYVYLQPGARIVPAFDGNRAFDDDALEDALGLGETTDTKPNDLADRLRAFYVARGFLDAEITPALGGKPDDPVRYLTFTVREGEQVRVTKRVFPCLTGDLSADDLGREIESFLEEDLPGDDFTLPDPRGVADLFGPTRGAGGRARPVELIPAMTYAPETYDRALKHLRDLYFSKGYLNAVVGPVSVLRATCSRRSPPGACVPEPVAERVTAQCRTDALGLPLPEPPVPAALTCRPDPARHVACAPEVTLRIPVHPGPQTILYDVAFEGNKGFCAQAGLGERDRAFCAEERPFSERWLSDIAALEPGKPLSTLALDAARLRILDAYRDLGYAFAEVRAAIEPSPDRTRARARFIVSERDRVFVTGIVVKGAVRTDEQLILRRVLLREGAPFRQSQARLSEERIATLGPFSSVSISLEDPDVPQKNKRVVIHVVEQLPQYLNPQIGFSTGEGARLAFEYGHRNIGGLAIGLTMRVQLSYLFEFMIVDDAARRHYEQLEGDERLERRNTISVTLPDIGLGPLVSLSLSGIEMRDNQLDFGFAKQAVIPALTYRPRRTVTAQLAVSTELNNVGFFQSESGAGDPGEAASNKREILDQLRMPEGRTIALAQRLDASWDTRDVPFAATRGFLLSGGVEHVDAFDVFDSGESQSSFPESHFLRFTGRVSGYIPLARRGPILALSLSGGYIHPLVAESGTYPDRLFFLGGVDSLRSHLAESLYPEDGLEEARKVLDDDTQISTDDIPRGGTVMVNPRAELRVPLTDLLQLGFFLDAGNLWIRARNVNLDPRRLRYGLGAGLRVNTPIGPLAFDYGFNLDPREELNEIDGALHFSVGLF</sequence>
<evidence type="ECO:0000259" key="7">
    <source>
        <dbReference type="PROSITE" id="PS51779"/>
    </source>
</evidence>
<accession>A0A150PQ72</accession>
<dbReference type="InterPro" id="IPR010827">
    <property type="entry name" value="BamA/TamA_POTRA"/>
</dbReference>
<dbReference type="AlphaFoldDB" id="A0A150PQ72"/>
<feature type="compositionally biased region" description="Low complexity" evidence="5">
    <location>
        <begin position="34"/>
        <end position="98"/>
    </location>
</feature>
<comment type="caution">
    <text evidence="8">The sequence shown here is derived from an EMBL/GenBank/DDBJ whole genome shotgun (WGS) entry which is preliminary data.</text>
</comment>
<evidence type="ECO:0000256" key="3">
    <source>
        <dbReference type="ARBA" id="ARBA00022692"/>
    </source>
</evidence>
<dbReference type="EMBL" id="JELY01000855">
    <property type="protein sequence ID" value="KYF57839.1"/>
    <property type="molecule type" value="Genomic_DNA"/>
</dbReference>
<dbReference type="InterPro" id="IPR000184">
    <property type="entry name" value="Bac_surfAg_D15"/>
</dbReference>
<dbReference type="InterPro" id="IPR039910">
    <property type="entry name" value="D15-like"/>
</dbReference>
<dbReference type="Pfam" id="PF07244">
    <property type="entry name" value="POTRA"/>
    <property type="match status" value="3"/>
</dbReference>
<evidence type="ECO:0000256" key="5">
    <source>
        <dbReference type="SAM" id="MobiDB-lite"/>
    </source>
</evidence>
<evidence type="ECO:0000256" key="6">
    <source>
        <dbReference type="SAM" id="SignalP"/>
    </source>
</evidence>
<dbReference type="InterPro" id="IPR034746">
    <property type="entry name" value="POTRA"/>
</dbReference>
<keyword evidence="4" id="KW-0472">Membrane</keyword>
<dbReference type="Proteomes" id="UP000075420">
    <property type="component" value="Unassembled WGS sequence"/>
</dbReference>
<dbReference type="PROSITE" id="PS51779">
    <property type="entry name" value="POTRA"/>
    <property type="match status" value="1"/>
</dbReference>
<comment type="subcellular location">
    <subcellularLocation>
        <location evidence="1">Membrane</location>
    </subcellularLocation>
</comment>
<name>A0A150PQ72_SORCE</name>
<evidence type="ECO:0000256" key="2">
    <source>
        <dbReference type="ARBA" id="ARBA00022452"/>
    </source>
</evidence>
<evidence type="ECO:0000313" key="9">
    <source>
        <dbReference type="Proteomes" id="UP000075420"/>
    </source>
</evidence>
<keyword evidence="2" id="KW-1134">Transmembrane beta strand</keyword>
<keyword evidence="3" id="KW-0812">Transmembrane</keyword>
<reference evidence="8 9" key="1">
    <citation type="submission" date="2014-02" db="EMBL/GenBank/DDBJ databases">
        <title>The small core and large imbalanced accessory genome model reveals a collaborative survival strategy of Sorangium cellulosum strains in nature.</title>
        <authorList>
            <person name="Han K."/>
            <person name="Peng R."/>
            <person name="Blom J."/>
            <person name="Li Y.-Z."/>
        </authorList>
    </citation>
    <scope>NUCLEOTIDE SEQUENCE [LARGE SCALE GENOMIC DNA]</scope>
    <source>
        <strain evidence="8 9">So0157-25</strain>
    </source>
</reference>
<dbReference type="GO" id="GO:0019867">
    <property type="term" value="C:outer membrane"/>
    <property type="evidence" value="ECO:0007669"/>
    <property type="project" value="InterPro"/>
</dbReference>
<protein>
    <recommendedName>
        <fullName evidence="7">POTRA domain-containing protein</fullName>
    </recommendedName>
</protein>
<organism evidence="8 9">
    <name type="scientific">Sorangium cellulosum</name>
    <name type="common">Polyangium cellulosum</name>
    <dbReference type="NCBI Taxonomy" id="56"/>
    <lineage>
        <taxon>Bacteria</taxon>
        <taxon>Pseudomonadati</taxon>
        <taxon>Myxococcota</taxon>
        <taxon>Polyangia</taxon>
        <taxon>Polyangiales</taxon>
        <taxon>Polyangiaceae</taxon>
        <taxon>Sorangium</taxon>
    </lineage>
</organism>
<dbReference type="Gene3D" id="3.10.20.310">
    <property type="entry name" value="membrane protein fhac"/>
    <property type="match status" value="3"/>
</dbReference>
<proteinExistence type="predicted"/>
<evidence type="ECO:0000256" key="4">
    <source>
        <dbReference type="ARBA" id="ARBA00023136"/>
    </source>
</evidence>
<feature type="domain" description="POTRA" evidence="7">
    <location>
        <begin position="750"/>
        <end position="824"/>
    </location>
</feature>